<keyword evidence="8" id="KW-1185">Reference proteome</keyword>
<dbReference type="InterPro" id="IPR017867">
    <property type="entry name" value="Tyr_phospatase_low_mol_wt"/>
</dbReference>
<evidence type="ECO:0000256" key="4">
    <source>
        <dbReference type="PIRSR" id="PIRSR617867-1"/>
    </source>
</evidence>
<evidence type="ECO:0000256" key="1">
    <source>
        <dbReference type="ARBA" id="ARBA00011063"/>
    </source>
</evidence>
<dbReference type="EMBL" id="FXTI01000005">
    <property type="protein sequence ID" value="SMO67360.1"/>
    <property type="molecule type" value="Genomic_DNA"/>
</dbReference>
<dbReference type="Gene3D" id="3.40.50.2300">
    <property type="match status" value="1"/>
</dbReference>
<feature type="coiled-coil region" evidence="5">
    <location>
        <begin position="145"/>
        <end position="203"/>
    </location>
</feature>
<dbReference type="InterPro" id="IPR050438">
    <property type="entry name" value="LMW_PTPase"/>
</dbReference>
<evidence type="ECO:0000259" key="6">
    <source>
        <dbReference type="SMART" id="SM00226"/>
    </source>
</evidence>
<reference evidence="7 8" key="1">
    <citation type="submission" date="2017-05" db="EMBL/GenBank/DDBJ databases">
        <authorList>
            <person name="Varghese N."/>
            <person name="Submissions S."/>
        </authorList>
    </citation>
    <scope>NUCLEOTIDE SEQUENCE [LARGE SCALE GENOMIC DNA]</scope>
    <source>
        <strain evidence="7 8">DSM 45474</strain>
    </source>
</reference>
<dbReference type="CDD" id="cd16344">
    <property type="entry name" value="LMWPAP"/>
    <property type="match status" value="1"/>
</dbReference>
<dbReference type="InterPro" id="IPR023485">
    <property type="entry name" value="Ptyr_pPase"/>
</dbReference>
<feature type="domain" description="Phosphotyrosine protein phosphatase I" evidence="6">
    <location>
        <begin position="2"/>
        <end position="196"/>
    </location>
</feature>
<dbReference type="AlphaFoldDB" id="A0A521D8Z6"/>
<dbReference type="Pfam" id="PF01451">
    <property type="entry name" value="LMWPc"/>
    <property type="match status" value="1"/>
</dbReference>
<evidence type="ECO:0000313" key="8">
    <source>
        <dbReference type="Proteomes" id="UP000315636"/>
    </source>
</evidence>
<sequence length="207" mass="23640">MKKVLFVCTGNTCRSPMAEALLREKARKRKMDVKVRSAGISAVNGSPATEPAVRVMKEKGIHHGSHQSRMVSEELVQWADLILVMTVGHKQLMVHSYPKAADKLYTLKEYTLSDSQKKKLEALSQLQVEWETRRATLTGEPSKELKKLEREMNSLQKEVSEWVERGDIVDPFGGDVEEYRQCAAEIENELEKLLDQWENKRNVNDGE</sequence>
<evidence type="ECO:0000256" key="2">
    <source>
        <dbReference type="ARBA" id="ARBA00022801"/>
    </source>
</evidence>
<dbReference type="InterPro" id="IPR036196">
    <property type="entry name" value="Ptyr_pPase_sf"/>
</dbReference>
<keyword evidence="2" id="KW-0378">Hydrolase</keyword>
<name>A0A521D8Z6_9BACL</name>
<evidence type="ECO:0000313" key="7">
    <source>
        <dbReference type="EMBL" id="SMO67360.1"/>
    </source>
</evidence>
<proteinExistence type="inferred from homology"/>
<dbReference type="OrthoDB" id="9784339at2"/>
<dbReference type="GO" id="GO:0004725">
    <property type="term" value="F:protein tyrosine phosphatase activity"/>
    <property type="evidence" value="ECO:0007669"/>
    <property type="project" value="InterPro"/>
</dbReference>
<comment type="similarity">
    <text evidence="1">Belongs to the low molecular weight phosphotyrosine protein phosphatase family.</text>
</comment>
<evidence type="ECO:0000256" key="3">
    <source>
        <dbReference type="ARBA" id="ARBA00022912"/>
    </source>
</evidence>
<dbReference type="PANTHER" id="PTHR11717:SF31">
    <property type="entry name" value="LOW MOLECULAR WEIGHT PROTEIN-TYROSINE-PHOSPHATASE ETP-RELATED"/>
    <property type="match status" value="1"/>
</dbReference>
<feature type="active site" description="Nucleophile" evidence="4">
    <location>
        <position position="8"/>
    </location>
</feature>
<organism evidence="7 8">
    <name type="scientific">Melghirimyces algeriensis</name>
    <dbReference type="NCBI Taxonomy" id="910412"/>
    <lineage>
        <taxon>Bacteria</taxon>
        <taxon>Bacillati</taxon>
        <taxon>Bacillota</taxon>
        <taxon>Bacilli</taxon>
        <taxon>Bacillales</taxon>
        <taxon>Thermoactinomycetaceae</taxon>
        <taxon>Melghirimyces</taxon>
    </lineage>
</organism>
<protein>
    <submittedName>
        <fullName evidence="7">Protein-tyrosine phosphatase</fullName>
    </submittedName>
</protein>
<dbReference type="SMART" id="SM00226">
    <property type="entry name" value="LMWPc"/>
    <property type="match status" value="1"/>
</dbReference>
<accession>A0A521D8Z6</accession>
<dbReference type="RefSeq" id="WP_142505492.1">
    <property type="nucleotide sequence ID" value="NZ_FXTI01000005.1"/>
</dbReference>
<dbReference type="SUPFAM" id="SSF52788">
    <property type="entry name" value="Phosphotyrosine protein phosphatases I"/>
    <property type="match status" value="1"/>
</dbReference>
<feature type="active site" evidence="4">
    <location>
        <position position="14"/>
    </location>
</feature>
<dbReference type="PRINTS" id="PR00719">
    <property type="entry name" value="LMWPTPASE"/>
</dbReference>
<evidence type="ECO:0000256" key="5">
    <source>
        <dbReference type="SAM" id="Coils"/>
    </source>
</evidence>
<dbReference type="Proteomes" id="UP000315636">
    <property type="component" value="Unassembled WGS sequence"/>
</dbReference>
<keyword evidence="3" id="KW-0904">Protein phosphatase</keyword>
<dbReference type="PANTHER" id="PTHR11717">
    <property type="entry name" value="LOW MOLECULAR WEIGHT PROTEIN TYROSINE PHOSPHATASE"/>
    <property type="match status" value="1"/>
</dbReference>
<gene>
    <name evidence="7" type="ORF">SAMN06264849_105168</name>
</gene>
<keyword evidence="5" id="KW-0175">Coiled coil</keyword>